<dbReference type="SUPFAM" id="SSF51998">
    <property type="entry name" value="PFL-like glycyl radical enzymes"/>
    <property type="match status" value="1"/>
</dbReference>
<evidence type="ECO:0000313" key="13">
    <source>
        <dbReference type="Proteomes" id="UP000501054"/>
    </source>
</evidence>
<reference evidence="12 13" key="1">
    <citation type="journal article" date="2020" name="Genes (Basel)">
        <title>Comparative Genomics of Two New HF1-like Haloviruses.</title>
        <authorList>
            <person name="Dyall-Smith M."/>
            <person name="Tang S.L."/>
            <person name="Russ B."/>
            <person name="Chiang P.W."/>
            <person name="Pfeiffer F."/>
        </authorList>
    </citation>
    <scope>NUCLEOTIDE SEQUENCE [LARGE SCALE GENOMIC DNA]</scope>
</reference>
<keyword evidence="6" id="KW-0560">Oxidoreductase</keyword>
<keyword evidence="8" id="KW-0170">Cobalt</keyword>
<evidence type="ECO:0000256" key="8">
    <source>
        <dbReference type="ARBA" id="ARBA00023285"/>
    </source>
</evidence>
<keyword evidence="4" id="KW-0846">Cobalamin</keyword>
<dbReference type="NCBIfam" id="TIGR02504">
    <property type="entry name" value="NrdJ_Z"/>
    <property type="match status" value="1"/>
</dbReference>
<comment type="similarity">
    <text evidence="2">Belongs to the ribonucleoside diphosphate reductase class-2 family.</text>
</comment>
<dbReference type="GO" id="GO:0009263">
    <property type="term" value="P:deoxyribonucleotide biosynthetic process"/>
    <property type="evidence" value="ECO:0007669"/>
    <property type="project" value="InterPro"/>
</dbReference>
<dbReference type="UniPathway" id="UPA00326"/>
<dbReference type="InterPro" id="IPR013344">
    <property type="entry name" value="RNR_NrdJ/NrdZ"/>
</dbReference>
<dbReference type="InterPro" id="IPR050862">
    <property type="entry name" value="RdRp_reductase_class-2"/>
</dbReference>
<sequence length="806" mass="90498">MSVVTTEADETEQTLETPIKTVNDSLSVEERLTDNALHGILPARYLRKDSEGNITEDADELFRRVAENVAGAEVSDEDYEKWADEFQHQMETLRFMPNSPTLMNAGTDMNQLSACFVIEPRDDMEDIFETAQQAALIFQSGGGVGYAFSHLRPKGAFINSTGGEASGPVSFMRVFDETCNQVKQGGKRRGAQMAILRADHPDVGRFIVAKRNEGDLSNFNISVATTDNFIEAVDAQDSYTLRDPETDYDEPYTVREASAHFYSPEYQDNPRDAFDDGEGATVDENLWRDYADEIECELFGERVSLREKWEGHEGLRLEVGEPMELPAAFIWDVMIDGAWRNGEPGLFNFEESNRQHSFDVEKYPEFRMNATNPCAEQMLVEYEACNLGHINLSLMLKEDAPTYDEFLSDKLDSIATGDLSTREVVEWYFETATNFEDLNRTIEAGVRFLDNVVTQSDFPIPEITERVNGMRKIGLGIMGFAQMLFQMGIPYGTQDSYEMARAVMRYIDRKGTWSSHNLAKERGVFDYWDKSKYADPTEYPEWFAARTGLDPNDHAGGFFIRNHNITTIAPTGTTSMIGNTTGGCEPAYNVANFKNVSEDIQGDDLLVEFDDYFLRTLEANGIDVDAVKEEAETLMRNNEFEGVNDLSIPTEIAEIFVTTQDLSSEQHGLMQRAFQEFCDSGISKTVNLPNEATHDDVSEAYQLALDEDRRGAVIKGLTVYRDGSRDVQVLTTRVDNNLDDEGDRDDDLLELYLKGEVSEKAAVQLGIVGEDDVGSDTLTCPECGDGELEKTDDCAVCPECWYSPCK</sequence>
<accession>A0A6G9RZA4</accession>
<gene>
    <name evidence="12" type="ORF">HrrSp1_195</name>
</gene>
<evidence type="ECO:0000313" key="12">
    <source>
        <dbReference type="EMBL" id="QIR31204.1"/>
    </source>
</evidence>
<dbReference type="GO" id="GO:0005524">
    <property type="term" value="F:ATP binding"/>
    <property type="evidence" value="ECO:0007669"/>
    <property type="project" value="InterPro"/>
</dbReference>
<evidence type="ECO:0000256" key="7">
    <source>
        <dbReference type="ARBA" id="ARBA00023157"/>
    </source>
</evidence>
<evidence type="ECO:0000259" key="11">
    <source>
        <dbReference type="Pfam" id="PF02867"/>
    </source>
</evidence>
<evidence type="ECO:0000256" key="2">
    <source>
        <dbReference type="ARBA" id="ARBA00007405"/>
    </source>
</evidence>
<evidence type="ECO:0000259" key="10">
    <source>
        <dbReference type="Pfam" id="PF00317"/>
    </source>
</evidence>
<dbReference type="EMBL" id="MN901521">
    <property type="protein sequence ID" value="QIR31204.1"/>
    <property type="molecule type" value="Genomic_DNA"/>
</dbReference>
<evidence type="ECO:0000256" key="9">
    <source>
        <dbReference type="ARBA" id="ARBA00047754"/>
    </source>
</evidence>
<dbReference type="PANTHER" id="PTHR43371">
    <property type="entry name" value="VITAMIN B12-DEPENDENT RIBONUCLEOTIDE REDUCTASE"/>
    <property type="match status" value="1"/>
</dbReference>
<dbReference type="PRINTS" id="PR01183">
    <property type="entry name" value="RIBORDTASEM1"/>
</dbReference>
<keyword evidence="7" id="KW-1015">Disulfide bond</keyword>
<dbReference type="InterPro" id="IPR000788">
    <property type="entry name" value="RNR_lg_C"/>
</dbReference>
<dbReference type="InterPro" id="IPR013509">
    <property type="entry name" value="RNR_lsu_N"/>
</dbReference>
<dbReference type="Pfam" id="PF02867">
    <property type="entry name" value="Ribonuc_red_lgC"/>
    <property type="match status" value="1"/>
</dbReference>
<keyword evidence="13" id="KW-1185">Reference proteome</keyword>
<dbReference type="EC" id="1.17.4.1" evidence="3"/>
<feature type="domain" description="Ribonucleotide reductase large subunit C-terminal" evidence="11">
    <location>
        <begin position="113"/>
        <end position="705"/>
    </location>
</feature>
<comment type="catalytic activity">
    <reaction evidence="9">
        <text>a 2'-deoxyribonucleoside 5'-diphosphate + [thioredoxin]-disulfide + H2O = a ribonucleoside 5'-diphosphate + [thioredoxin]-dithiol</text>
        <dbReference type="Rhea" id="RHEA:23252"/>
        <dbReference type="Rhea" id="RHEA-COMP:10698"/>
        <dbReference type="Rhea" id="RHEA-COMP:10700"/>
        <dbReference type="ChEBI" id="CHEBI:15377"/>
        <dbReference type="ChEBI" id="CHEBI:29950"/>
        <dbReference type="ChEBI" id="CHEBI:50058"/>
        <dbReference type="ChEBI" id="CHEBI:57930"/>
        <dbReference type="ChEBI" id="CHEBI:73316"/>
        <dbReference type="EC" id="1.17.4.1"/>
    </reaction>
</comment>
<evidence type="ECO:0000256" key="5">
    <source>
        <dbReference type="ARBA" id="ARBA00022741"/>
    </source>
</evidence>
<proteinExistence type="inferred from homology"/>
<protein>
    <recommendedName>
        <fullName evidence="3">ribonucleoside-diphosphate reductase</fullName>
        <ecNumber evidence="3">1.17.4.1</ecNumber>
    </recommendedName>
</protein>
<organism evidence="12 13">
    <name type="scientific">Halorubrum virus Serpecor1</name>
    <dbReference type="NCBI Taxonomy" id="2721757"/>
    <lineage>
        <taxon>Viruses</taxon>
        <taxon>Duplodnaviria</taxon>
        <taxon>Heunggongvirae</taxon>
        <taxon>Uroviricota</taxon>
        <taxon>Caudoviricetes</taxon>
        <taxon>Thumleimavirales</taxon>
        <taxon>Hafunaviridae</taxon>
        <taxon>Haloferacalesvirus</taxon>
        <taxon>Haloferacalesvirus serpentinense</taxon>
        <taxon>Haloferacalesvirus Serpecor1</taxon>
    </lineage>
</organism>
<dbReference type="InterPro" id="IPR008926">
    <property type="entry name" value="RNR_R1-su_N"/>
</dbReference>
<dbReference type="Gene3D" id="3.20.70.20">
    <property type="match status" value="2"/>
</dbReference>
<evidence type="ECO:0000256" key="3">
    <source>
        <dbReference type="ARBA" id="ARBA00012274"/>
    </source>
</evidence>
<evidence type="ECO:0000256" key="4">
    <source>
        <dbReference type="ARBA" id="ARBA00022628"/>
    </source>
</evidence>
<dbReference type="SUPFAM" id="SSF48168">
    <property type="entry name" value="R1 subunit of ribonucleotide reductase, N-terminal domain"/>
    <property type="match status" value="1"/>
</dbReference>
<feature type="domain" description="Ribonucleotide reductase large subunit N-terminal" evidence="10">
    <location>
        <begin position="31"/>
        <end position="109"/>
    </location>
</feature>
<name>A0A6G9RZA4_9CAUD</name>
<evidence type="ECO:0000256" key="1">
    <source>
        <dbReference type="ARBA" id="ARBA00001922"/>
    </source>
</evidence>
<dbReference type="Pfam" id="PF00317">
    <property type="entry name" value="Ribonuc_red_lgN"/>
    <property type="match status" value="1"/>
</dbReference>
<dbReference type="CDD" id="cd02888">
    <property type="entry name" value="RNR_II_dimer"/>
    <property type="match status" value="1"/>
</dbReference>
<dbReference type="GO" id="GO:0004748">
    <property type="term" value="F:ribonucleoside-diphosphate reductase activity, thioredoxin disulfide as acceptor"/>
    <property type="evidence" value="ECO:0007669"/>
    <property type="project" value="UniProtKB-EC"/>
</dbReference>
<dbReference type="GO" id="GO:0031419">
    <property type="term" value="F:cobalamin binding"/>
    <property type="evidence" value="ECO:0007669"/>
    <property type="project" value="UniProtKB-KW"/>
</dbReference>
<keyword evidence="5" id="KW-0547">Nucleotide-binding</keyword>
<comment type="cofactor">
    <cofactor evidence="1">
        <name>adenosylcob(III)alamin</name>
        <dbReference type="ChEBI" id="CHEBI:18408"/>
    </cofactor>
</comment>
<evidence type="ECO:0000256" key="6">
    <source>
        <dbReference type="ARBA" id="ARBA00023002"/>
    </source>
</evidence>
<dbReference type="PANTHER" id="PTHR43371:SF1">
    <property type="entry name" value="RIBONUCLEOSIDE-DIPHOSPHATE REDUCTASE"/>
    <property type="match status" value="1"/>
</dbReference>
<dbReference type="Proteomes" id="UP000501054">
    <property type="component" value="Segment"/>
</dbReference>